<evidence type="ECO:0000256" key="1">
    <source>
        <dbReference type="ARBA" id="ARBA00004651"/>
    </source>
</evidence>
<feature type="transmembrane region" description="Helical" evidence="6">
    <location>
        <begin position="112"/>
        <end position="133"/>
    </location>
</feature>
<feature type="transmembrane region" description="Helical" evidence="6">
    <location>
        <begin position="438"/>
        <end position="456"/>
    </location>
</feature>
<dbReference type="PANTHER" id="PTHR42770">
    <property type="entry name" value="AMINO ACID TRANSPORTER-RELATED"/>
    <property type="match status" value="1"/>
</dbReference>
<keyword evidence="3 6" id="KW-0812">Transmembrane</keyword>
<keyword evidence="5 6" id="KW-0472">Membrane</keyword>
<keyword evidence="2" id="KW-1003">Cell membrane</keyword>
<dbReference type="PANTHER" id="PTHR42770:SF16">
    <property type="entry name" value="AMINO ACID PERMEASE"/>
    <property type="match status" value="1"/>
</dbReference>
<organism evidence="7 8">
    <name type="scientific">Brachybacterium equifaecis</name>
    <dbReference type="NCBI Taxonomy" id="2910770"/>
    <lineage>
        <taxon>Bacteria</taxon>
        <taxon>Bacillati</taxon>
        <taxon>Actinomycetota</taxon>
        <taxon>Actinomycetes</taxon>
        <taxon>Micrococcales</taxon>
        <taxon>Dermabacteraceae</taxon>
        <taxon>Brachybacterium</taxon>
    </lineage>
</organism>
<dbReference type="InterPro" id="IPR002293">
    <property type="entry name" value="AA/rel_permease1"/>
</dbReference>
<dbReference type="EMBL" id="JAKNCJ010000001">
    <property type="protein sequence ID" value="MCL6422010.1"/>
    <property type="molecule type" value="Genomic_DNA"/>
</dbReference>
<evidence type="ECO:0000256" key="5">
    <source>
        <dbReference type="ARBA" id="ARBA00023136"/>
    </source>
</evidence>
<dbReference type="Gene3D" id="1.20.1740.10">
    <property type="entry name" value="Amino acid/polyamine transporter I"/>
    <property type="match status" value="1"/>
</dbReference>
<reference evidence="7" key="1">
    <citation type="submission" date="2022-02" db="EMBL/GenBank/DDBJ databases">
        <authorList>
            <person name="Lee M."/>
            <person name="Kim S.-J."/>
            <person name="Jung M.-Y."/>
        </authorList>
    </citation>
    <scope>NUCLEOTIDE SEQUENCE</scope>
    <source>
        <strain evidence="7">JHP9</strain>
    </source>
</reference>
<evidence type="ECO:0000313" key="8">
    <source>
        <dbReference type="Proteomes" id="UP001203761"/>
    </source>
</evidence>
<evidence type="ECO:0000256" key="2">
    <source>
        <dbReference type="ARBA" id="ARBA00022475"/>
    </source>
</evidence>
<feature type="transmembrane region" description="Helical" evidence="6">
    <location>
        <begin position="301"/>
        <end position="330"/>
    </location>
</feature>
<sequence length="470" mass="47938">MTSLPSAETSGPASAADSGATAAPALRRSVSFTQLIAYGLVFIGPAAAVGVWGALDARSGGVVPIVYLVATLAMALTASSYAVMSRAVPRAGTVFAYASEAFGPRTGHMAGWMVLLDYILIPSVAYLFTGIALNSLFPAVPVWVFVAIAVIATTALNLSGVGVTARVSMAVVIIEVIVLLIVLIAGVVTLVQSGPVRPWLDPLTGGAAGLDWSLILSAVAIAVLSYLGFDALATFAEETTGSSRVIGRATLACLVIAGLLFMAQTYIGALLSPLSTAELQADPSLQGAAYYTMVDESISPALHWLLALAKAAGAAFAALVGQSAASRVLMDMGRSGSLPRALSRISARSGAPFLGILVVAAANVVVSIWAATRADGLDRVVSIVDVGALVGFTLVHLSVIGYFVLRRRGGAISWPVHVLIPAVGALVLLAVLVNISHLALLVGSVWAVIGAVVLLARGVGRRPASPILEG</sequence>
<dbReference type="RefSeq" id="WP_249736173.1">
    <property type="nucleotide sequence ID" value="NZ_JAKNCJ010000001.1"/>
</dbReference>
<feature type="transmembrane region" description="Helical" evidence="6">
    <location>
        <begin position="383"/>
        <end position="405"/>
    </location>
</feature>
<gene>
    <name evidence="7" type="ORF">Bequi_01175</name>
</gene>
<comment type="subcellular location">
    <subcellularLocation>
        <location evidence="1">Cell membrane</location>
        <topology evidence="1">Multi-pass membrane protein</topology>
    </subcellularLocation>
</comment>
<evidence type="ECO:0000256" key="4">
    <source>
        <dbReference type="ARBA" id="ARBA00022989"/>
    </source>
</evidence>
<feature type="transmembrane region" description="Helical" evidence="6">
    <location>
        <begin position="245"/>
        <end position="267"/>
    </location>
</feature>
<feature type="transmembrane region" description="Helical" evidence="6">
    <location>
        <begin position="212"/>
        <end position="233"/>
    </location>
</feature>
<proteinExistence type="predicted"/>
<dbReference type="Pfam" id="PF13520">
    <property type="entry name" value="AA_permease_2"/>
    <property type="match status" value="1"/>
</dbReference>
<comment type="caution">
    <text evidence="7">The sequence shown here is derived from an EMBL/GenBank/DDBJ whole genome shotgun (WGS) entry which is preliminary data.</text>
</comment>
<evidence type="ECO:0000313" key="7">
    <source>
        <dbReference type="EMBL" id="MCL6422010.1"/>
    </source>
</evidence>
<feature type="transmembrane region" description="Helical" evidence="6">
    <location>
        <begin position="139"/>
        <end position="158"/>
    </location>
</feature>
<feature type="transmembrane region" description="Helical" evidence="6">
    <location>
        <begin position="170"/>
        <end position="192"/>
    </location>
</feature>
<feature type="transmembrane region" description="Helical" evidence="6">
    <location>
        <begin position="351"/>
        <end position="371"/>
    </location>
</feature>
<dbReference type="Proteomes" id="UP001203761">
    <property type="component" value="Unassembled WGS sequence"/>
</dbReference>
<feature type="transmembrane region" description="Helical" evidence="6">
    <location>
        <begin position="61"/>
        <end position="83"/>
    </location>
</feature>
<keyword evidence="8" id="KW-1185">Reference proteome</keyword>
<feature type="transmembrane region" description="Helical" evidence="6">
    <location>
        <begin position="412"/>
        <end position="432"/>
    </location>
</feature>
<evidence type="ECO:0000256" key="3">
    <source>
        <dbReference type="ARBA" id="ARBA00022692"/>
    </source>
</evidence>
<protein>
    <submittedName>
        <fullName evidence="7">APC family permease</fullName>
    </submittedName>
</protein>
<keyword evidence="4 6" id="KW-1133">Transmembrane helix</keyword>
<feature type="transmembrane region" description="Helical" evidence="6">
    <location>
        <begin position="35"/>
        <end position="55"/>
    </location>
</feature>
<dbReference type="PIRSF" id="PIRSF006060">
    <property type="entry name" value="AA_transporter"/>
    <property type="match status" value="1"/>
</dbReference>
<accession>A0ABT0QWF5</accession>
<name>A0ABT0QWF5_9MICO</name>
<evidence type="ECO:0000256" key="6">
    <source>
        <dbReference type="SAM" id="Phobius"/>
    </source>
</evidence>
<dbReference type="InterPro" id="IPR050367">
    <property type="entry name" value="APC_superfamily"/>
</dbReference>